<keyword evidence="7 8" id="KW-0349">Heme</keyword>
<dbReference type="GO" id="GO:0016705">
    <property type="term" value="F:oxidoreductase activity, acting on paired donors, with incorporation or reduction of molecular oxygen"/>
    <property type="evidence" value="ECO:0007669"/>
    <property type="project" value="InterPro"/>
</dbReference>
<keyword evidence="6 8" id="KW-0503">Monooxygenase</keyword>
<dbReference type="EMBL" id="KN846959">
    <property type="protein sequence ID" value="KIW66672.1"/>
    <property type="molecule type" value="Genomic_DNA"/>
</dbReference>
<name>A0A0D2DX37_9EURO</name>
<keyword evidence="5 7" id="KW-0408">Iron</keyword>
<dbReference type="AlphaFoldDB" id="A0A0D2DX37"/>
<gene>
    <name evidence="9" type="ORF">PV04_05981</name>
</gene>
<evidence type="ECO:0000256" key="1">
    <source>
        <dbReference type="ARBA" id="ARBA00001971"/>
    </source>
</evidence>
<evidence type="ECO:0000256" key="7">
    <source>
        <dbReference type="PIRSR" id="PIRSR602401-1"/>
    </source>
</evidence>
<proteinExistence type="inferred from homology"/>
<evidence type="ECO:0000256" key="2">
    <source>
        <dbReference type="ARBA" id="ARBA00010617"/>
    </source>
</evidence>
<evidence type="ECO:0000313" key="10">
    <source>
        <dbReference type="Proteomes" id="UP000054266"/>
    </source>
</evidence>
<keyword evidence="10" id="KW-1185">Reference proteome</keyword>
<dbReference type="GO" id="GO:0004497">
    <property type="term" value="F:monooxygenase activity"/>
    <property type="evidence" value="ECO:0007669"/>
    <property type="project" value="UniProtKB-KW"/>
</dbReference>
<protein>
    <recommendedName>
        <fullName evidence="11">Cytochrome P450</fullName>
    </recommendedName>
</protein>
<keyword evidence="3 7" id="KW-0479">Metal-binding</keyword>
<dbReference type="Gene3D" id="1.10.630.10">
    <property type="entry name" value="Cytochrome P450"/>
    <property type="match status" value="1"/>
</dbReference>
<evidence type="ECO:0000256" key="5">
    <source>
        <dbReference type="ARBA" id="ARBA00023004"/>
    </source>
</evidence>
<accession>A0A0D2DX37</accession>
<evidence type="ECO:0008006" key="11">
    <source>
        <dbReference type="Google" id="ProtNLM"/>
    </source>
</evidence>
<dbReference type="SUPFAM" id="SSF48264">
    <property type="entry name" value="Cytochrome P450"/>
    <property type="match status" value="1"/>
</dbReference>
<dbReference type="CDD" id="cd11065">
    <property type="entry name" value="CYP64-like"/>
    <property type="match status" value="1"/>
</dbReference>
<evidence type="ECO:0000256" key="6">
    <source>
        <dbReference type="ARBA" id="ARBA00023033"/>
    </source>
</evidence>
<dbReference type="InterPro" id="IPR036396">
    <property type="entry name" value="Cyt_P450_sf"/>
</dbReference>
<dbReference type="InterPro" id="IPR017972">
    <property type="entry name" value="Cyt_P450_CS"/>
</dbReference>
<evidence type="ECO:0000256" key="8">
    <source>
        <dbReference type="RuleBase" id="RU000461"/>
    </source>
</evidence>
<evidence type="ECO:0000313" key="9">
    <source>
        <dbReference type="EMBL" id="KIW66672.1"/>
    </source>
</evidence>
<sequence>MGLKFGPLNVVILSSYKPVRELYDKRGIIYSSRPNSYVASELLCPNDVHILFQPYGQAWRALRKGAVGIHTAPEINEMLPLQEAESSQTMYDIMLTPEQWYNHVRRFGTAIILEAVFGQRGATYDDPSITDFYDIEEQFVSIVSPGATPPVDAFPFLKYIPDFVTRYKAKAVAIGKRQRAFYEDLLNRTKARSNKQGAPPCFMQKLLAKEDKNALTYDQLLYVGGTFLEAGSESSSMNLHLFVLAMISHPRVFKKAQQEVDEVCGTLTAPSAKHIDQMPYMHAIMTEIFRWRPTAPGGQPHMLIQDDWYDGYFLPKNTIFITNTWSIHHDDSEYENPEQFIPERWLNNEFGTKHAAGDAADNDHRRATYVFGAGRRVCPGQQMGQNSLMINMAKMTWAFDITADPDSPPQVDERVMYSDTFVGAPHPFPAVFTVRSENHREVLGREYARAREFLRRYED</sequence>
<dbReference type="STRING" id="5601.A0A0D2DX37"/>
<dbReference type="Proteomes" id="UP000054266">
    <property type="component" value="Unassembled WGS sequence"/>
</dbReference>
<dbReference type="PANTHER" id="PTHR46300">
    <property type="entry name" value="P450, PUTATIVE (EUROFUNG)-RELATED-RELATED"/>
    <property type="match status" value="1"/>
</dbReference>
<organism evidence="9 10">
    <name type="scientific">Phialophora macrospora</name>
    <dbReference type="NCBI Taxonomy" id="1851006"/>
    <lineage>
        <taxon>Eukaryota</taxon>
        <taxon>Fungi</taxon>
        <taxon>Dikarya</taxon>
        <taxon>Ascomycota</taxon>
        <taxon>Pezizomycotina</taxon>
        <taxon>Eurotiomycetes</taxon>
        <taxon>Chaetothyriomycetidae</taxon>
        <taxon>Chaetothyriales</taxon>
        <taxon>Herpotrichiellaceae</taxon>
        <taxon>Phialophora</taxon>
    </lineage>
</organism>
<feature type="binding site" description="axial binding residue" evidence="7">
    <location>
        <position position="378"/>
    </location>
    <ligand>
        <name>heme</name>
        <dbReference type="ChEBI" id="CHEBI:30413"/>
    </ligand>
    <ligandPart>
        <name>Fe</name>
        <dbReference type="ChEBI" id="CHEBI:18248"/>
    </ligandPart>
</feature>
<keyword evidence="4 8" id="KW-0560">Oxidoreductase</keyword>
<dbReference type="PROSITE" id="PS00086">
    <property type="entry name" value="CYTOCHROME_P450"/>
    <property type="match status" value="1"/>
</dbReference>
<comment type="cofactor">
    <cofactor evidence="1 7">
        <name>heme</name>
        <dbReference type="ChEBI" id="CHEBI:30413"/>
    </cofactor>
</comment>
<dbReference type="GO" id="GO:0005506">
    <property type="term" value="F:iron ion binding"/>
    <property type="evidence" value="ECO:0007669"/>
    <property type="project" value="InterPro"/>
</dbReference>
<dbReference type="InterPro" id="IPR001128">
    <property type="entry name" value="Cyt_P450"/>
</dbReference>
<dbReference type="PRINTS" id="PR00463">
    <property type="entry name" value="EP450I"/>
</dbReference>
<evidence type="ECO:0000256" key="4">
    <source>
        <dbReference type="ARBA" id="ARBA00023002"/>
    </source>
</evidence>
<reference evidence="9 10" key="1">
    <citation type="submission" date="2015-01" db="EMBL/GenBank/DDBJ databases">
        <title>The Genome Sequence of Capronia semiimmersa CBS27337.</title>
        <authorList>
            <consortium name="The Broad Institute Genomics Platform"/>
            <person name="Cuomo C."/>
            <person name="de Hoog S."/>
            <person name="Gorbushina A."/>
            <person name="Stielow B."/>
            <person name="Teixiera M."/>
            <person name="Abouelleil A."/>
            <person name="Chapman S.B."/>
            <person name="Priest M."/>
            <person name="Young S.K."/>
            <person name="Wortman J."/>
            <person name="Nusbaum C."/>
            <person name="Birren B."/>
        </authorList>
    </citation>
    <scope>NUCLEOTIDE SEQUENCE [LARGE SCALE GENOMIC DNA]</scope>
    <source>
        <strain evidence="9 10">CBS 27337</strain>
    </source>
</reference>
<dbReference type="InterPro" id="IPR002401">
    <property type="entry name" value="Cyt_P450_E_grp-I"/>
</dbReference>
<comment type="similarity">
    <text evidence="2 8">Belongs to the cytochrome P450 family.</text>
</comment>
<dbReference type="Pfam" id="PF00067">
    <property type="entry name" value="p450"/>
    <property type="match status" value="1"/>
</dbReference>
<dbReference type="HOGENOM" id="CLU_001570_2_1_1"/>
<dbReference type="PANTHER" id="PTHR46300:SF2">
    <property type="entry name" value="CYTOCHROME P450 MONOOXYGENASE ALNH-RELATED"/>
    <property type="match status" value="1"/>
</dbReference>
<dbReference type="InterPro" id="IPR050364">
    <property type="entry name" value="Cytochrome_P450_fung"/>
</dbReference>
<evidence type="ECO:0000256" key="3">
    <source>
        <dbReference type="ARBA" id="ARBA00022723"/>
    </source>
</evidence>
<dbReference type="GO" id="GO:0020037">
    <property type="term" value="F:heme binding"/>
    <property type="evidence" value="ECO:0007669"/>
    <property type="project" value="InterPro"/>
</dbReference>